<dbReference type="EMBL" id="PSZM01000036">
    <property type="protein sequence ID" value="PQL93228.1"/>
    <property type="molecule type" value="Genomic_DNA"/>
</dbReference>
<dbReference type="AlphaFoldDB" id="A0A2S8AED6"/>
<proteinExistence type="predicted"/>
<reference evidence="1 2" key="1">
    <citation type="submission" date="2018-02" db="EMBL/GenBank/DDBJ databases">
        <title>Genome sequences of Apibacter spp., gut symbionts of Asian honey bees.</title>
        <authorList>
            <person name="Kwong W.K."/>
            <person name="Steele M.I."/>
            <person name="Moran N.A."/>
        </authorList>
    </citation>
    <scope>NUCLEOTIDE SEQUENCE [LARGE SCALE GENOMIC DNA]</scope>
    <source>
        <strain evidence="2">wkB301</strain>
    </source>
</reference>
<dbReference type="Proteomes" id="UP000238042">
    <property type="component" value="Unassembled WGS sequence"/>
</dbReference>
<organism evidence="1 2">
    <name type="scientific">Apibacter adventoris</name>
    <dbReference type="NCBI Taxonomy" id="1679466"/>
    <lineage>
        <taxon>Bacteria</taxon>
        <taxon>Pseudomonadati</taxon>
        <taxon>Bacteroidota</taxon>
        <taxon>Flavobacteriia</taxon>
        <taxon>Flavobacteriales</taxon>
        <taxon>Weeksellaceae</taxon>
        <taxon>Apibacter</taxon>
    </lineage>
</organism>
<name>A0A2S8AED6_9FLAO</name>
<sequence length="198" mass="22699">MIKTCRYTNDVLINVYPDIEWDFNFFYNTKDPVWYGETEPNYNLYNLDDKNSVNKNISLKDVRNWGDVKAVADLKNEERNRKRQNTSTQTRMTTMANRNLGDKLTNFGLTIKAKYNGKITEELSWNFAEKYRSTTKILKSIYDTAEKITGAVQARKSAKEVGTKTPSLLGRLNAMSLSLQAPAPSAGINWKYATTKIE</sequence>
<keyword evidence="2" id="KW-1185">Reference proteome</keyword>
<evidence type="ECO:0000313" key="2">
    <source>
        <dbReference type="Proteomes" id="UP000238042"/>
    </source>
</evidence>
<accession>A0A2S8AED6</accession>
<evidence type="ECO:0000313" key="1">
    <source>
        <dbReference type="EMBL" id="PQL93228.1"/>
    </source>
</evidence>
<comment type="caution">
    <text evidence="1">The sequence shown here is derived from an EMBL/GenBank/DDBJ whole genome shotgun (WGS) entry which is preliminary data.</text>
</comment>
<gene>
    <name evidence="1" type="ORF">C4S77_06090</name>
</gene>
<protein>
    <submittedName>
        <fullName evidence="1">Uncharacterized protein</fullName>
    </submittedName>
</protein>